<dbReference type="GO" id="GO:0005829">
    <property type="term" value="C:cytosol"/>
    <property type="evidence" value="ECO:0007669"/>
    <property type="project" value="TreeGrafter"/>
</dbReference>
<dbReference type="PANTHER" id="PTHR11136">
    <property type="entry name" value="FOLYLPOLYGLUTAMATE SYNTHASE-RELATED"/>
    <property type="match status" value="1"/>
</dbReference>
<evidence type="ECO:0000256" key="5">
    <source>
        <dbReference type="ARBA" id="ARBA00022598"/>
    </source>
</evidence>
<name>A0A9P3C0M1_ASPVI</name>
<accession>A0A9P3C0M1</accession>
<comment type="catalytic activity">
    <reaction evidence="12">
        <text>(6S)-5,6,7,8-tetrahydrofolyl-(gamma-L-Glu)(n) + L-glutamate + ATP = (6S)-5,6,7,8-tetrahydrofolyl-(gamma-L-Glu)(n+1) + ADP + phosphate + H(+)</text>
        <dbReference type="Rhea" id="RHEA:10580"/>
        <dbReference type="Rhea" id="RHEA-COMP:14738"/>
        <dbReference type="Rhea" id="RHEA-COMP:14740"/>
        <dbReference type="ChEBI" id="CHEBI:15378"/>
        <dbReference type="ChEBI" id="CHEBI:29985"/>
        <dbReference type="ChEBI" id="CHEBI:30616"/>
        <dbReference type="ChEBI" id="CHEBI:43474"/>
        <dbReference type="ChEBI" id="CHEBI:141005"/>
        <dbReference type="ChEBI" id="CHEBI:456216"/>
        <dbReference type="EC" id="6.3.2.17"/>
    </reaction>
</comment>
<comment type="pathway">
    <text evidence="1">Cofactor biosynthesis; tetrahydrofolylpolyglutamate biosynthesis.</text>
</comment>
<comment type="similarity">
    <text evidence="2">Belongs to the folylpolyglutamate synthase family.</text>
</comment>
<dbReference type="EC" id="6.3.2.17" evidence="3"/>
<dbReference type="InterPro" id="IPR036615">
    <property type="entry name" value="Mur_ligase_C_dom_sf"/>
</dbReference>
<evidence type="ECO:0000256" key="2">
    <source>
        <dbReference type="ARBA" id="ARBA00008276"/>
    </source>
</evidence>
<dbReference type="GO" id="GO:0006730">
    <property type="term" value="P:one-carbon metabolic process"/>
    <property type="evidence" value="ECO:0007669"/>
    <property type="project" value="UniProtKB-KW"/>
</dbReference>
<dbReference type="Gene3D" id="3.40.1190.10">
    <property type="entry name" value="Mur-like, catalytic domain"/>
    <property type="match status" value="1"/>
</dbReference>
<keyword evidence="14" id="KW-1185">Reference proteome</keyword>
<evidence type="ECO:0000256" key="3">
    <source>
        <dbReference type="ARBA" id="ARBA00013025"/>
    </source>
</evidence>
<dbReference type="GO" id="GO:0005524">
    <property type="term" value="F:ATP binding"/>
    <property type="evidence" value="ECO:0007669"/>
    <property type="project" value="UniProtKB-KW"/>
</dbReference>
<protein>
    <recommendedName>
        <fullName evidence="3">tetrahydrofolate synthase</fullName>
        <ecNumber evidence="3">6.3.2.17</ecNumber>
    </recommendedName>
    <alternativeName>
        <fullName evidence="11">Folylpoly-gamma-glutamate synthetase</fullName>
    </alternativeName>
    <alternativeName>
        <fullName evidence="10">Tetrahydrofolylpolyglutamate synthase</fullName>
    </alternativeName>
</protein>
<dbReference type="NCBIfam" id="TIGR01499">
    <property type="entry name" value="folC"/>
    <property type="match status" value="1"/>
</dbReference>
<evidence type="ECO:0000313" key="13">
    <source>
        <dbReference type="EMBL" id="GIK03006.1"/>
    </source>
</evidence>
<keyword evidence="7" id="KW-0547">Nucleotide-binding</keyword>
<gene>
    <name evidence="13" type="ORF">Aspvir_007072</name>
</gene>
<evidence type="ECO:0000256" key="10">
    <source>
        <dbReference type="ARBA" id="ARBA00030592"/>
    </source>
</evidence>
<keyword evidence="9" id="KW-0460">Magnesium</keyword>
<reference evidence="13 14" key="1">
    <citation type="submission" date="2021-02" db="EMBL/GenBank/DDBJ databases">
        <title>Pan-genome distribution and transcriptional activeness of fungal secondary metabolism genes in Aspergillus section Fumigati.</title>
        <authorList>
            <person name="Takahashi H."/>
            <person name="Umemura M."/>
            <person name="Ninomiya A."/>
            <person name="Kusuya Y."/>
            <person name="Urayama S."/>
            <person name="Shimizu M."/>
            <person name="Watanabe A."/>
            <person name="Kamei K."/>
            <person name="Yaguchi T."/>
            <person name="Hagiwara D."/>
        </authorList>
    </citation>
    <scope>NUCLEOTIDE SEQUENCE [LARGE SCALE GENOMIC DNA]</scope>
    <source>
        <strain evidence="13 14">IFM 47045</strain>
    </source>
</reference>
<comment type="caution">
    <text evidence="13">The sequence shown here is derived from an EMBL/GenBank/DDBJ whole genome shotgun (WGS) entry which is preliminary data.</text>
</comment>
<evidence type="ECO:0000256" key="9">
    <source>
        <dbReference type="ARBA" id="ARBA00022842"/>
    </source>
</evidence>
<dbReference type="SUPFAM" id="SSF53623">
    <property type="entry name" value="MurD-like peptide ligases, catalytic domain"/>
    <property type="match status" value="1"/>
</dbReference>
<dbReference type="GO" id="GO:0005739">
    <property type="term" value="C:mitochondrion"/>
    <property type="evidence" value="ECO:0007669"/>
    <property type="project" value="TreeGrafter"/>
</dbReference>
<proteinExistence type="inferred from homology"/>
<dbReference type="Proteomes" id="UP000710440">
    <property type="component" value="Unassembled WGS sequence"/>
</dbReference>
<keyword evidence="5" id="KW-0436">Ligase</keyword>
<keyword evidence="6" id="KW-0479">Metal-binding</keyword>
<evidence type="ECO:0000313" key="14">
    <source>
        <dbReference type="Proteomes" id="UP000710440"/>
    </source>
</evidence>
<dbReference type="SUPFAM" id="SSF53244">
    <property type="entry name" value="MurD-like peptide ligases, peptide-binding domain"/>
    <property type="match status" value="1"/>
</dbReference>
<organism evidence="13 14">
    <name type="scientific">Aspergillus viridinutans</name>
    <dbReference type="NCBI Taxonomy" id="75553"/>
    <lineage>
        <taxon>Eukaryota</taxon>
        <taxon>Fungi</taxon>
        <taxon>Dikarya</taxon>
        <taxon>Ascomycota</taxon>
        <taxon>Pezizomycotina</taxon>
        <taxon>Eurotiomycetes</taxon>
        <taxon>Eurotiomycetidae</taxon>
        <taxon>Eurotiales</taxon>
        <taxon>Aspergillaceae</taxon>
        <taxon>Aspergillus</taxon>
        <taxon>Aspergillus subgen. Fumigati</taxon>
    </lineage>
</organism>
<evidence type="ECO:0000256" key="8">
    <source>
        <dbReference type="ARBA" id="ARBA00022840"/>
    </source>
</evidence>
<dbReference type="InterPro" id="IPR036565">
    <property type="entry name" value="Mur-like_cat_sf"/>
</dbReference>
<dbReference type="InterPro" id="IPR001645">
    <property type="entry name" value="Folylpolyglutamate_synth"/>
</dbReference>
<keyword evidence="4" id="KW-0554">One-carbon metabolism</keyword>
<dbReference type="OrthoDB" id="5212574at2759"/>
<dbReference type="GO" id="GO:0004326">
    <property type="term" value="F:tetrahydrofolylpolyglutamate synthase activity"/>
    <property type="evidence" value="ECO:0007669"/>
    <property type="project" value="UniProtKB-EC"/>
</dbReference>
<keyword evidence="8" id="KW-0067">ATP-binding</keyword>
<evidence type="ECO:0000256" key="6">
    <source>
        <dbReference type="ARBA" id="ARBA00022723"/>
    </source>
</evidence>
<dbReference type="AlphaFoldDB" id="A0A9P3C0M1"/>
<evidence type="ECO:0000256" key="7">
    <source>
        <dbReference type="ARBA" id="ARBA00022741"/>
    </source>
</evidence>
<evidence type="ECO:0000256" key="12">
    <source>
        <dbReference type="ARBA" id="ARBA00047493"/>
    </source>
</evidence>
<dbReference type="GO" id="GO:0046872">
    <property type="term" value="F:metal ion binding"/>
    <property type="evidence" value="ECO:0007669"/>
    <property type="project" value="UniProtKB-KW"/>
</dbReference>
<dbReference type="Gene3D" id="3.90.190.20">
    <property type="entry name" value="Mur ligase, C-terminal domain"/>
    <property type="match status" value="1"/>
</dbReference>
<evidence type="ECO:0000256" key="11">
    <source>
        <dbReference type="ARBA" id="ARBA00030876"/>
    </source>
</evidence>
<evidence type="ECO:0000256" key="4">
    <source>
        <dbReference type="ARBA" id="ARBA00022563"/>
    </source>
</evidence>
<evidence type="ECO:0000256" key="1">
    <source>
        <dbReference type="ARBA" id="ARBA00005150"/>
    </source>
</evidence>
<dbReference type="RefSeq" id="XP_043126192.1">
    <property type="nucleotide sequence ID" value="XM_043270257.1"/>
</dbReference>
<sequence length="460" mass="50762">MKHTYENALKLLETRRRSARPTGLTTPVSTVQDTTTVNRNSGRGVPSLVGMKEWLQILGHSDNAVDSLNVIHVSGTKGKGSTCTFTCSFLRAHSLRTGFPKRIGLYTGPHLQCVRERIQIDDHPVAEEMFTRYFFEVWDRIMPKGTELDAGVTKQPRYLQFLAILAFHTFIKEEVDAAIFEVHHGGENDATNVIRNPVVTGITSLGMDHVAQLGPTVETIAWHKAGIFKPGAPAFSVTQDPGPAEVMRKRALDKGTTLTFISANECLPNGRVLSVPVQRLNCSLALELTKAFLQTKAPGHILSDADIYHGIESFQLAGRFEIIDEGQLQWFVDGAHNILSLEQTAEWFAKNTNEQKNKVTPGHVIFTTYQEKDGDPINQSIKDSKPLSHDVCALYSSVWKELDPQAMVTTTPTIEGAVRLAREIGDREEGMQVLVTGSLHMVGGALSLLRPSSRTQKLAS</sequence>
<dbReference type="EMBL" id="BOPL01000005">
    <property type="protein sequence ID" value="GIK03006.1"/>
    <property type="molecule type" value="Genomic_DNA"/>
</dbReference>
<dbReference type="GeneID" id="66935054"/>
<dbReference type="PANTHER" id="PTHR11136:SF5">
    <property type="entry name" value="FOLYLPOLYGLUTAMATE SYNTHASE, MITOCHONDRIAL"/>
    <property type="match status" value="1"/>
</dbReference>